<reference evidence="3" key="1">
    <citation type="journal article" date="2019" name="Int. J. Syst. Evol. Microbiol.">
        <title>The Global Catalogue of Microorganisms (GCM) 10K type strain sequencing project: providing services to taxonomists for standard genome sequencing and annotation.</title>
        <authorList>
            <consortium name="The Broad Institute Genomics Platform"/>
            <consortium name="The Broad Institute Genome Sequencing Center for Infectious Disease"/>
            <person name="Wu L."/>
            <person name="Ma J."/>
        </authorList>
    </citation>
    <scope>NUCLEOTIDE SEQUENCE [LARGE SCALE GENOMIC DNA]</scope>
    <source>
        <strain evidence="3">JCM 13006</strain>
    </source>
</reference>
<dbReference type="Proteomes" id="UP001501752">
    <property type="component" value="Unassembled WGS sequence"/>
</dbReference>
<evidence type="ECO:0000313" key="3">
    <source>
        <dbReference type="Proteomes" id="UP001501752"/>
    </source>
</evidence>
<dbReference type="SUPFAM" id="SSF56281">
    <property type="entry name" value="Metallo-hydrolase/oxidoreductase"/>
    <property type="match status" value="1"/>
</dbReference>
<protein>
    <submittedName>
        <fullName evidence="2">MBL fold metallo-hydrolase</fullName>
    </submittedName>
</protein>
<accession>A0ABP9DI87</accession>
<dbReference type="InterPro" id="IPR036866">
    <property type="entry name" value="RibonucZ/Hydroxyglut_hydro"/>
</dbReference>
<sequence length="209" mass="22097">MAARIEHLVTSGEFSLDGGTWQVDNNVWLVGDDHDVLVIDPAHDAAAIAEAVGDRRLVAIVCTHGHNDHINAAPELADRTGAPILLHPDDAVLWQQTHPERKPDADLADGLRLTVAGTDLTVLHTPGHSPGAVCLHAPELVTVFSGDTLFSGGPGATGRSFSDFPTIIDSIRDRLLALPPETSVRTGHGDSTTIAAEAPHLADWIARGH</sequence>
<dbReference type="CDD" id="cd06262">
    <property type="entry name" value="metallo-hydrolase-like_MBL-fold"/>
    <property type="match status" value="1"/>
</dbReference>
<feature type="domain" description="Metallo-beta-lactamase" evidence="1">
    <location>
        <begin position="24"/>
        <end position="188"/>
    </location>
</feature>
<dbReference type="Gene3D" id="3.60.15.10">
    <property type="entry name" value="Ribonuclease Z/Hydroxyacylglutathione hydrolase-like"/>
    <property type="match status" value="1"/>
</dbReference>
<evidence type="ECO:0000259" key="1">
    <source>
        <dbReference type="SMART" id="SM00849"/>
    </source>
</evidence>
<keyword evidence="3" id="KW-1185">Reference proteome</keyword>
<dbReference type="PANTHER" id="PTHR46233">
    <property type="entry name" value="HYDROXYACYLGLUTATHIONE HYDROLASE GLOC"/>
    <property type="match status" value="1"/>
</dbReference>
<dbReference type="InterPro" id="IPR001279">
    <property type="entry name" value="Metallo-B-lactamas"/>
</dbReference>
<dbReference type="InterPro" id="IPR051453">
    <property type="entry name" value="MBL_Glyoxalase_II"/>
</dbReference>
<gene>
    <name evidence="2" type="ORF">GCM10023235_23600</name>
</gene>
<evidence type="ECO:0000313" key="2">
    <source>
        <dbReference type="EMBL" id="GAA4846245.1"/>
    </source>
</evidence>
<proteinExistence type="predicted"/>
<dbReference type="PANTHER" id="PTHR46233:SF4">
    <property type="entry name" value="METALLO-BETA-LACTAMASE DOMAIN-CONTAINING PROTEIN"/>
    <property type="match status" value="1"/>
</dbReference>
<dbReference type="Pfam" id="PF00753">
    <property type="entry name" value="Lactamase_B"/>
    <property type="match status" value="1"/>
</dbReference>
<comment type="caution">
    <text evidence="2">The sequence shown here is derived from an EMBL/GenBank/DDBJ whole genome shotgun (WGS) entry which is preliminary data.</text>
</comment>
<dbReference type="SMART" id="SM00849">
    <property type="entry name" value="Lactamase_B"/>
    <property type="match status" value="1"/>
</dbReference>
<name>A0ABP9DI87_9ACTN</name>
<dbReference type="EMBL" id="BAABIS010000001">
    <property type="protein sequence ID" value="GAA4846245.1"/>
    <property type="molecule type" value="Genomic_DNA"/>
</dbReference>
<organism evidence="2 3">
    <name type="scientific">Kitasatospora terrestris</name>
    <dbReference type="NCBI Taxonomy" id="258051"/>
    <lineage>
        <taxon>Bacteria</taxon>
        <taxon>Bacillati</taxon>
        <taxon>Actinomycetota</taxon>
        <taxon>Actinomycetes</taxon>
        <taxon>Kitasatosporales</taxon>
        <taxon>Streptomycetaceae</taxon>
        <taxon>Kitasatospora</taxon>
    </lineage>
</organism>
<dbReference type="RefSeq" id="WP_345696752.1">
    <property type="nucleotide sequence ID" value="NZ_BAABIS010000001.1"/>
</dbReference>